<reference evidence="1 2" key="1">
    <citation type="submission" date="2016-07" db="EMBL/GenBank/DDBJ databases">
        <authorList>
            <person name="Sutton G."/>
            <person name="Brinkac L."/>
            <person name="Sanka R."/>
            <person name="Adams M."/>
            <person name="Lau E."/>
            <person name="Kumar A."/>
            <person name="Macaden R."/>
        </authorList>
    </citation>
    <scope>NUCLEOTIDE SEQUENCE [LARGE SCALE GENOMIC DNA]</scope>
    <source>
        <strain evidence="1 2">GA-0871</strain>
    </source>
</reference>
<dbReference type="RefSeq" id="WP_076206203.1">
    <property type="nucleotide sequence ID" value="NZ_MBER01000097.1"/>
</dbReference>
<name>A0ABD6QJ44_MYCFO</name>
<organism evidence="1 2">
    <name type="scientific">Mycolicibacterium fortuitum</name>
    <name type="common">Mycobacterium fortuitum</name>
    <dbReference type="NCBI Taxonomy" id="1766"/>
    <lineage>
        <taxon>Bacteria</taxon>
        <taxon>Bacillati</taxon>
        <taxon>Actinomycetota</taxon>
        <taxon>Actinomycetes</taxon>
        <taxon>Mycobacteriales</taxon>
        <taxon>Mycobacteriaceae</taxon>
        <taxon>Mycolicibacterium</taxon>
    </lineage>
</organism>
<dbReference type="AlphaFoldDB" id="A0ABD6QJ44"/>
<dbReference type="EMBL" id="MBER01000097">
    <property type="protein sequence ID" value="OMC41899.1"/>
    <property type="molecule type" value="Genomic_DNA"/>
</dbReference>
<evidence type="ECO:0000313" key="2">
    <source>
        <dbReference type="Proteomes" id="UP000187001"/>
    </source>
</evidence>
<evidence type="ECO:0000313" key="1">
    <source>
        <dbReference type="EMBL" id="OMC41899.1"/>
    </source>
</evidence>
<dbReference type="Proteomes" id="UP000187001">
    <property type="component" value="Unassembled WGS sequence"/>
</dbReference>
<protein>
    <submittedName>
        <fullName evidence="1">Uncharacterized protein</fullName>
    </submittedName>
</protein>
<gene>
    <name evidence="1" type="ORF">A5742_31460</name>
</gene>
<comment type="caution">
    <text evidence="1">The sequence shown here is derived from an EMBL/GenBank/DDBJ whole genome shotgun (WGS) entry which is preliminary data.</text>
</comment>
<accession>A0ABD6QJ44</accession>
<proteinExistence type="predicted"/>
<sequence length="75" mass="8811">MSAELNSVEQRIAEAIQKQANWEGYEIRPDRLTRLAENVRSHLGLNEFLFGDPPHERWWATSIQTQDDNGEWTWA</sequence>